<accession>A0ABP8YT30</accession>
<proteinExistence type="predicted"/>
<reference evidence="2" key="1">
    <citation type="journal article" date="2019" name="Int. J. Syst. Evol. Microbiol.">
        <title>The Global Catalogue of Microorganisms (GCM) 10K type strain sequencing project: providing services to taxonomists for standard genome sequencing and annotation.</title>
        <authorList>
            <consortium name="The Broad Institute Genomics Platform"/>
            <consortium name="The Broad Institute Genome Sequencing Center for Infectious Disease"/>
            <person name="Wu L."/>
            <person name="Ma J."/>
        </authorList>
    </citation>
    <scope>NUCLEOTIDE SEQUENCE [LARGE SCALE GENOMIC DNA]</scope>
    <source>
        <strain evidence="2">JCM 19015</strain>
    </source>
</reference>
<dbReference type="Proteomes" id="UP001500121">
    <property type="component" value="Unassembled WGS sequence"/>
</dbReference>
<keyword evidence="2" id="KW-1185">Reference proteome</keyword>
<sequence>MTGTSTATLRVTHLNANWTPAATGDGTFALLVVTEDGGRRTTSISAGDLTALASIVRDGVVLLWDPEDDVLVIGNLHGRWIPLDWSGRGPRA</sequence>
<organism evidence="1 2">
    <name type="scientific">Amnibacterium soli</name>
    <dbReference type="NCBI Taxonomy" id="1282736"/>
    <lineage>
        <taxon>Bacteria</taxon>
        <taxon>Bacillati</taxon>
        <taxon>Actinomycetota</taxon>
        <taxon>Actinomycetes</taxon>
        <taxon>Micrococcales</taxon>
        <taxon>Microbacteriaceae</taxon>
        <taxon>Amnibacterium</taxon>
    </lineage>
</organism>
<gene>
    <name evidence="1" type="ORF">GCM10025783_05520</name>
</gene>
<evidence type="ECO:0000313" key="1">
    <source>
        <dbReference type="EMBL" id="GAA4737922.1"/>
    </source>
</evidence>
<comment type="caution">
    <text evidence="1">The sequence shown here is derived from an EMBL/GenBank/DDBJ whole genome shotgun (WGS) entry which is preliminary data.</text>
</comment>
<protein>
    <submittedName>
        <fullName evidence="1">Uncharacterized protein</fullName>
    </submittedName>
</protein>
<dbReference type="RefSeq" id="WP_345479405.1">
    <property type="nucleotide sequence ID" value="NZ_BAABLP010000001.1"/>
</dbReference>
<dbReference type="EMBL" id="BAABLP010000001">
    <property type="protein sequence ID" value="GAA4737922.1"/>
    <property type="molecule type" value="Genomic_DNA"/>
</dbReference>
<name>A0ABP8YT30_9MICO</name>
<evidence type="ECO:0000313" key="2">
    <source>
        <dbReference type="Proteomes" id="UP001500121"/>
    </source>
</evidence>